<sequence length="35" mass="4046">MDQKFRVLAPKSPEGHHLPHIPPIQRNKATVMRKS</sequence>
<proteinExistence type="predicted"/>
<reference evidence="2" key="1">
    <citation type="submission" date="2014-09" db="EMBL/GenBank/DDBJ databases">
        <authorList>
            <person name="Magalhaes I.L.F."/>
            <person name="Oliveira U."/>
            <person name="Santos F.R."/>
            <person name="Vidigal T.H.D.A."/>
            <person name="Brescovit A.D."/>
            <person name="Santos A.J."/>
        </authorList>
    </citation>
    <scope>NUCLEOTIDE SEQUENCE</scope>
    <source>
        <tissue evidence="2">Shoot tissue taken approximately 20 cm above the soil surface</tissue>
    </source>
</reference>
<evidence type="ECO:0000256" key="1">
    <source>
        <dbReference type="SAM" id="MobiDB-lite"/>
    </source>
</evidence>
<dbReference type="EMBL" id="GBRH01253721">
    <property type="protein sequence ID" value="JAD44174.1"/>
    <property type="molecule type" value="Transcribed_RNA"/>
</dbReference>
<evidence type="ECO:0000313" key="2">
    <source>
        <dbReference type="EMBL" id="JAD44174.1"/>
    </source>
</evidence>
<protein>
    <submittedName>
        <fullName evidence="2">Uncharacterized protein</fullName>
    </submittedName>
</protein>
<name>A0A0A8ZXS3_ARUDO</name>
<organism evidence="2">
    <name type="scientific">Arundo donax</name>
    <name type="common">Giant reed</name>
    <name type="synonym">Donax arundinaceus</name>
    <dbReference type="NCBI Taxonomy" id="35708"/>
    <lineage>
        <taxon>Eukaryota</taxon>
        <taxon>Viridiplantae</taxon>
        <taxon>Streptophyta</taxon>
        <taxon>Embryophyta</taxon>
        <taxon>Tracheophyta</taxon>
        <taxon>Spermatophyta</taxon>
        <taxon>Magnoliopsida</taxon>
        <taxon>Liliopsida</taxon>
        <taxon>Poales</taxon>
        <taxon>Poaceae</taxon>
        <taxon>PACMAD clade</taxon>
        <taxon>Arundinoideae</taxon>
        <taxon>Arundineae</taxon>
        <taxon>Arundo</taxon>
    </lineage>
</organism>
<reference evidence="2" key="2">
    <citation type="journal article" date="2015" name="Data Brief">
        <title>Shoot transcriptome of the giant reed, Arundo donax.</title>
        <authorList>
            <person name="Barrero R.A."/>
            <person name="Guerrero F.D."/>
            <person name="Moolhuijzen P."/>
            <person name="Goolsby J.A."/>
            <person name="Tidwell J."/>
            <person name="Bellgard S.E."/>
            <person name="Bellgard M.I."/>
        </authorList>
    </citation>
    <scope>NUCLEOTIDE SEQUENCE</scope>
    <source>
        <tissue evidence="2">Shoot tissue taken approximately 20 cm above the soil surface</tissue>
    </source>
</reference>
<feature type="region of interest" description="Disordered" evidence="1">
    <location>
        <begin position="1"/>
        <end position="35"/>
    </location>
</feature>
<dbReference type="AlphaFoldDB" id="A0A0A8ZXS3"/>
<accession>A0A0A8ZXS3</accession>